<dbReference type="PANTHER" id="PTHR30349:SF41">
    <property type="entry name" value="INTEGRASE_RECOMBINASE PROTEIN MJ0367-RELATED"/>
    <property type="match status" value="1"/>
</dbReference>
<gene>
    <name evidence="8" type="ORF">N7U62_12210</name>
</gene>
<dbReference type="EMBL" id="JAOYOD010000001">
    <property type="protein sequence ID" value="MCV9387434.1"/>
    <property type="molecule type" value="Genomic_DNA"/>
</dbReference>
<protein>
    <submittedName>
        <fullName evidence="8">Tyrosine-type recombinase/integrase</fullName>
    </submittedName>
</protein>
<evidence type="ECO:0000256" key="4">
    <source>
        <dbReference type="ARBA" id="ARBA00023172"/>
    </source>
</evidence>
<sequence>MTASNYQKTKEGFESYLKSKHFTRKSIKSRMVVLRLYCDWLDKENLEAESISYSDLLLYMKYRAKKGTSQKTIQHYMGTVRHFYDHLIREGKTINNPASEIEIKGIKRKVLYHILEPHELQALYNNYQEETPKGIRNKVILGLLVNQGLRTDELAKLEVKDIKLREGIIDVPGGIKSNSREMKLEAHQVMEMYDYTLRVRQLILEMKPKRTTQTKQETDKLFVGDGGNCYSFSNFMTQLMVKVRKLNPSVQNAKQIRASVITKWLRMYNLREVQYLAGHRYISSTESFLENEMEGLAEEVQQFHPLG</sequence>
<evidence type="ECO:0000259" key="7">
    <source>
        <dbReference type="PROSITE" id="PS51900"/>
    </source>
</evidence>
<evidence type="ECO:0000256" key="1">
    <source>
        <dbReference type="ARBA" id="ARBA00008857"/>
    </source>
</evidence>
<evidence type="ECO:0000256" key="3">
    <source>
        <dbReference type="ARBA" id="ARBA00023125"/>
    </source>
</evidence>
<dbReference type="InterPro" id="IPR044068">
    <property type="entry name" value="CB"/>
</dbReference>
<dbReference type="PANTHER" id="PTHR30349">
    <property type="entry name" value="PHAGE INTEGRASE-RELATED"/>
    <property type="match status" value="1"/>
</dbReference>
<accession>A0ABT3CUZ4</accession>
<evidence type="ECO:0000256" key="5">
    <source>
        <dbReference type="PROSITE-ProRule" id="PRU01248"/>
    </source>
</evidence>
<evidence type="ECO:0000313" key="8">
    <source>
        <dbReference type="EMBL" id="MCV9387434.1"/>
    </source>
</evidence>
<dbReference type="Gene3D" id="1.10.150.130">
    <property type="match status" value="1"/>
</dbReference>
<dbReference type="InterPro" id="IPR011010">
    <property type="entry name" value="DNA_brk_join_enz"/>
</dbReference>
<dbReference type="CDD" id="cd00397">
    <property type="entry name" value="DNA_BRE_C"/>
    <property type="match status" value="1"/>
</dbReference>
<dbReference type="SUPFAM" id="SSF56349">
    <property type="entry name" value="DNA breaking-rejoining enzymes"/>
    <property type="match status" value="1"/>
</dbReference>
<proteinExistence type="inferred from homology"/>
<dbReference type="RefSeq" id="WP_264138257.1">
    <property type="nucleotide sequence ID" value="NZ_JAOYOD010000001.1"/>
</dbReference>
<evidence type="ECO:0000256" key="2">
    <source>
        <dbReference type="ARBA" id="ARBA00022908"/>
    </source>
</evidence>
<dbReference type="Gene3D" id="1.10.443.10">
    <property type="entry name" value="Intergrase catalytic core"/>
    <property type="match status" value="1"/>
</dbReference>
<comment type="similarity">
    <text evidence="1">Belongs to the 'phage' integrase family.</text>
</comment>
<name>A0ABT3CUZ4_9BACT</name>
<evidence type="ECO:0000313" key="9">
    <source>
        <dbReference type="Proteomes" id="UP001300692"/>
    </source>
</evidence>
<dbReference type="InterPro" id="IPR004107">
    <property type="entry name" value="Integrase_SAM-like_N"/>
</dbReference>
<dbReference type="PROSITE" id="PS51898">
    <property type="entry name" value="TYR_RECOMBINASE"/>
    <property type="match status" value="1"/>
</dbReference>
<feature type="domain" description="Core-binding (CB)" evidence="7">
    <location>
        <begin position="4"/>
        <end position="88"/>
    </location>
</feature>
<dbReference type="InterPro" id="IPR050090">
    <property type="entry name" value="Tyrosine_recombinase_XerCD"/>
</dbReference>
<dbReference type="InterPro" id="IPR002104">
    <property type="entry name" value="Integrase_catalytic"/>
</dbReference>
<comment type="caution">
    <text evidence="8">The sequence shown here is derived from an EMBL/GenBank/DDBJ whole genome shotgun (WGS) entry which is preliminary data.</text>
</comment>
<keyword evidence="9" id="KW-1185">Reference proteome</keyword>
<keyword evidence="3 5" id="KW-0238">DNA-binding</keyword>
<organism evidence="8 9">
    <name type="scientific">Reichenbachiella ulvae</name>
    <dbReference type="NCBI Taxonomy" id="2980104"/>
    <lineage>
        <taxon>Bacteria</taxon>
        <taxon>Pseudomonadati</taxon>
        <taxon>Bacteroidota</taxon>
        <taxon>Cytophagia</taxon>
        <taxon>Cytophagales</taxon>
        <taxon>Reichenbachiellaceae</taxon>
        <taxon>Reichenbachiella</taxon>
    </lineage>
</organism>
<keyword evidence="4" id="KW-0233">DNA recombination</keyword>
<keyword evidence="2" id="KW-0229">DNA integration</keyword>
<dbReference type="PROSITE" id="PS51900">
    <property type="entry name" value="CB"/>
    <property type="match status" value="1"/>
</dbReference>
<dbReference type="InterPro" id="IPR013762">
    <property type="entry name" value="Integrase-like_cat_sf"/>
</dbReference>
<dbReference type="InterPro" id="IPR010998">
    <property type="entry name" value="Integrase_recombinase_N"/>
</dbReference>
<dbReference type="Proteomes" id="UP001300692">
    <property type="component" value="Unassembled WGS sequence"/>
</dbReference>
<reference evidence="8 9" key="1">
    <citation type="submission" date="2022-10" db="EMBL/GenBank/DDBJ databases">
        <title>Comparative genomics and taxonomic characterization of three novel marine species of genus Reichenbachiella exhibiting antioxidant and polysaccharide degradation activities.</title>
        <authorList>
            <person name="Muhammad N."/>
            <person name="Lee Y.-J."/>
            <person name="Ko J."/>
            <person name="Kim S.-G."/>
        </authorList>
    </citation>
    <scope>NUCLEOTIDE SEQUENCE [LARGE SCALE GENOMIC DNA]</scope>
    <source>
        <strain evidence="8 9">ABR2-5</strain>
    </source>
</reference>
<dbReference type="Pfam" id="PF02899">
    <property type="entry name" value="Phage_int_SAM_1"/>
    <property type="match status" value="1"/>
</dbReference>
<feature type="domain" description="Tyr recombinase" evidence="6">
    <location>
        <begin position="110"/>
        <end position="301"/>
    </location>
</feature>
<evidence type="ECO:0000259" key="6">
    <source>
        <dbReference type="PROSITE" id="PS51898"/>
    </source>
</evidence>
<dbReference type="Pfam" id="PF00589">
    <property type="entry name" value="Phage_integrase"/>
    <property type="match status" value="1"/>
</dbReference>